<dbReference type="EMBL" id="KV417782">
    <property type="protein sequence ID" value="KZP06563.1"/>
    <property type="molecule type" value="Genomic_DNA"/>
</dbReference>
<protein>
    <submittedName>
        <fullName evidence="1">Uncharacterized protein</fullName>
    </submittedName>
</protein>
<dbReference type="AlphaFoldDB" id="A0A167WWG9"/>
<evidence type="ECO:0000313" key="2">
    <source>
        <dbReference type="Proteomes" id="UP000076532"/>
    </source>
</evidence>
<dbReference type="STRING" id="436010.A0A167WWG9"/>
<dbReference type="OrthoDB" id="2803597at2759"/>
<feature type="non-terminal residue" evidence="1">
    <location>
        <position position="1"/>
    </location>
</feature>
<proteinExistence type="predicted"/>
<reference evidence="1 2" key="1">
    <citation type="journal article" date="2016" name="Mol. Biol. Evol.">
        <title>Comparative Genomics of Early-Diverging Mushroom-Forming Fungi Provides Insights into the Origins of Lignocellulose Decay Capabilities.</title>
        <authorList>
            <person name="Nagy L.G."/>
            <person name="Riley R."/>
            <person name="Tritt A."/>
            <person name="Adam C."/>
            <person name="Daum C."/>
            <person name="Floudas D."/>
            <person name="Sun H."/>
            <person name="Yadav J.S."/>
            <person name="Pangilinan J."/>
            <person name="Larsson K.H."/>
            <person name="Matsuura K."/>
            <person name="Barry K."/>
            <person name="Labutti K."/>
            <person name="Kuo R."/>
            <person name="Ohm R.A."/>
            <person name="Bhattacharya S.S."/>
            <person name="Shirouzu T."/>
            <person name="Yoshinaga Y."/>
            <person name="Martin F.M."/>
            <person name="Grigoriev I.V."/>
            <person name="Hibbett D.S."/>
        </authorList>
    </citation>
    <scope>NUCLEOTIDE SEQUENCE [LARGE SCALE GENOMIC DNA]</scope>
    <source>
        <strain evidence="1 2">CBS 109695</strain>
    </source>
</reference>
<feature type="non-terminal residue" evidence="1">
    <location>
        <position position="121"/>
    </location>
</feature>
<evidence type="ECO:0000313" key="1">
    <source>
        <dbReference type="EMBL" id="KZP06563.1"/>
    </source>
</evidence>
<organism evidence="1 2">
    <name type="scientific">Athelia psychrophila</name>
    <dbReference type="NCBI Taxonomy" id="1759441"/>
    <lineage>
        <taxon>Eukaryota</taxon>
        <taxon>Fungi</taxon>
        <taxon>Dikarya</taxon>
        <taxon>Basidiomycota</taxon>
        <taxon>Agaricomycotina</taxon>
        <taxon>Agaricomycetes</taxon>
        <taxon>Agaricomycetidae</taxon>
        <taxon>Atheliales</taxon>
        <taxon>Atheliaceae</taxon>
        <taxon>Athelia</taxon>
    </lineage>
</organism>
<name>A0A167WWG9_9AGAM</name>
<gene>
    <name evidence="1" type="ORF">FIBSPDRAFT_667456</name>
</gene>
<sequence length="121" mass="13711">PSNPSGCTRCAPHPSLLCCDICNSEHFKELFISPPPIKPTRAPNRSSVKPYNATAMDKDLKSGLRIWRHEQATAVLGKYKVRKWGVILFMSDEIVQRIVDCAHNGKISTAEHIAKETRWRR</sequence>
<accession>A0A167WWG9</accession>
<dbReference type="Proteomes" id="UP000076532">
    <property type="component" value="Unassembled WGS sequence"/>
</dbReference>
<keyword evidence="2" id="KW-1185">Reference proteome</keyword>